<dbReference type="InterPro" id="IPR007046">
    <property type="entry name" value="RNA_pol_sigma_54_core-bd"/>
</dbReference>
<dbReference type="InterPro" id="IPR000394">
    <property type="entry name" value="RNA_pol_sigma_54"/>
</dbReference>
<name>A0A1M7GM46_9RHOB</name>
<keyword evidence="5 9" id="KW-0805">Transcription regulation</keyword>
<dbReference type="InterPro" id="IPR007634">
    <property type="entry name" value="RNA_pol_sigma_54_DNA-bd"/>
</dbReference>
<evidence type="ECO:0000259" key="11">
    <source>
        <dbReference type="Pfam" id="PF04552"/>
    </source>
</evidence>
<accession>A0A1M7GM46</accession>
<dbReference type="InterPro" id="IPR038709">
    <property type="entry name" value="RpoN_core-bd_sf"/>
</dbReference>
<evidence type="ECO:0000256" key="7">
    <source>
        <dbReference type="ARBA" id="ARBA00023125"/>
    </source>
</evidence>
<dbReference type="STRING" id="337701.SAMN05444398_1118"/>
<evidence type="ECO:0000256" key="5">
    <source>
        <dbReference type="ARBA" id="ARBA00023015"/>
    </source>
</evidence>
<organism evidence="13 14">
    <name type="scientific">Roseovarius pacificus</name>
    <dbReference type="NCBI Taxonomy" id="337701"/>
    <lineage>
        <taxon>Bacteria</taxon>
        <taxon>Pseudomonadati</taxon>
        <taxon>Pseudomonadota</taxon>
        <taxon>Alphaproteobacteria</taxon>
        <taxon>Rhodobacterales</taxon>
        <taxon>Roseobacteraceae</taxon>
        <taxon>Roseovarius</taxon>
    </lineage>
</organism>
<dbReference type="GO" id="GO:0006352">
    <property type="term" value="P:DNA-templated transcription initiation"/>
    <property type="evidence" value="ECO:0007669"/>
    <property type="project" value="InterPro"/>
</dbReference>
<dbReference type="Pfam" id="PF04963">
    <property type="entry name" value="Sigma54_CBD"/>
    <property type="match status" value="1"/>
</dbReference>
<dbReference type="GO" id="GO:0000428">
    <property type="term" value="C:DNA-directed RNA polymerase complex"/>
    <property type="evidence" value="ECO:0007669"/>
    <property type="project" value="UniProtKB-KW"/>
</dbReference>
<dbReference type="GO" id="GO:0016779">
    <property type="term" value="F:nucleotidyltransferase activity"/>
    <property type="evidence" value="ECO:0007669"/>
    <property type="project" value="UniProtKB-KW"/>
</dbReference>
<sequence>MLIERNIGLQQRQSQQISAQAIQSLSILQYSHSELASYLEDQADRNPLIEVTLPSLPTDTPNAPGNNPCEMHHSNEKIAPTAPQPPIQRQGRQHSPRRTEDWVDLAEATCSASVTLREHLLQQVALSFRDPAERAIAADVVEHIDEDGYLRMNLAVLSDIIGADESQVENVLRIVQGFDPAGVGARDLAECLRLQLDERGMMTWAMDKLLDNLDMLARFEITKLSRTIGTSPEDVVGMAKDIRSLDPKPGRQFDTEPTLPALPDVVVDRDTDGSIHVELNTDLLPRVLVDRQYYAEISGKARNAEDKRFVVDCMSNANWLVRNLDQRAQTVLKVATEIAKRQEQFLRHGPEHLRPLGLKDVAEAVGVHQSTVCRAIAHRHMLTSHGMFELKYFFSNSINATAGSEEQSAETVRQKIRQLIETETPKTVMSDDTIVSALRDEGIEIARRTVAKYRDMLRIPSSAQRRREMRAGLKLC</sequence>
<dbReference type="GO" id="GO:0001216">
    <property type="term" value="F:DNA-binding transcription activator activity"/>
    <property type="evidence" value="ECO:0007669"/>
    <property type="project" value="InterPro"/>
</dbReference>
<keyword evidence="14" id="KW-1185">Reference proteome</keyword>
<keyword evidence="3 9" id="KW-0808">Transferase</keyword>
<dbReference type="Gene3D" id="1.10.10.1330">
    <property type="entry name" value="RNA polymerase sigma-54 factor, core-binding domain"/>
    <property type="match status" value="1"/>
</dbReference>
<dbReference type="RefSeq" id="WP_073035838.1">
    <property type="nucleotide sequence ID" value="NZ_BMLR01000012.1"/>
</dbReference>
<evidence type="ECO:0000256" key="2">
    <source>
        <dbReference type="ARBA" id="ARBA00022478"/>
    </source>
</evidence>
<dbReference type="PANTHER" id="PTHR32248">
    <property type="entry name" value="RNA POLYMERASE SIGMA-54 FACTOR"/>
    <property type="match status" value="1"/>
</dbReference>
<dbReference type="AlphaFoldDB" id="A0A1M7GM46"/>
<feature type="region of interest" description="Disordered" evidence="10">
    <location>
        <begin position="53"/>
        <end position="97"/>
    </location>
</feature>
<dbReference type="OrthoDB" id="9814402at2"/>
<evidence type="ECO:0000256" key="3">
    <source>
        <dbReference type="ARBA" id="ARBA00022679"/>
    </source>
</evidence>
<dbReference type="NCBIfam" id="TIGR02395">
    <property type="entry name" value="rpoN_sigma"/>
    <property type="match status" value="1"/>
</dbReference>
<keyword evidence="4 9" id="KW-0548">Nucleotidyltransferase</keyword>
<feature type="compositionally biased region" description="Polar residues" evidence="10">
    <location>
        <begin position="55"/>
        <end position="65"/>
    </location>
</feature>
<evidence type="ECO:0000256" key="9">
    <source>
        <dbReference type="PIRNR" id="PIRNR000774"/>
    </source>
</evidence>
<evidence type="ECO:0000256" key="8">
    <source>
        <dbReference type="ARBA" id="ARBA00023163"/>
    </source>
</evidence>
<dbReference type="EMBL" id="FRBR01000011">
    <property type="protein sequence ID" value="SHM17271.1"/>
    <property type="molecule type" value="Genomic_DNA"/>
</dbReference>
<dbReference type="PANTHER" id="PTHR32248:SF4">
    <property type="entry name" value="RNA POLYMERASE SIGMA-54 FACTOR"/>
    <property type="match status" value="1"/>
</dbReference>
<dbReference type="Pfam" id="PF00309">
    <property type="entry name" value="Sigma54_AID"/>
    <property type="match status" value="1"/>
</dbReference>
<dbReference type="Gene3D" id="1.10.10.60">
    <property type="entry name" value="Homeodomain-like"/>
    <property type="match status" value="1"/>
</dbReference>
<evidence type="ECO:0000313" key="14">
    <source>
        <dbReference type="Proteomes" id="UP000183974"/>
    </source>
</evidence>
<dbReference type="Proteomes" id="UP000183974">
    <property type="component" value="Unassembled WGS sequence"/>
</dbReference>
<feature type="domain" description="RNA polymerase sigma factor 54 core-binding" evidence="12">
    <location>
        <begin position="107"/>
        <end position="293"/>
    </location>
</feature>
<evidence type="ECO:0000256" key="1">
    <source>
        <dbReference type="ARBA" id="ARBA00008798"/>
    </source>
</evidence>
<proteinExistence type="inferred from homology"/>
<keyword evidence="7 9" id="KW-0238">DNA-binding</keyword>
<keyword evidence="2 9" id="KW-0240">DNA-directed RNA polymerase</keyword>
<dbReference type="Pfam" id="PF04552">
    <property type="entry name" value="Sigma54_DBD"/>
    <property type="match status" value="1"/>
</dbReference>
<evidence type="ECO:0000256" key="4">
    <source>
        <dbReference type="ARBA" id="ARBA00022695"/>
    </source>
</evidence>
<keyword evidence="8 9" id="KW-0804">Transcription</keyword>
<comment type="function">
    <text evidence="9">Sigma factors are initiation factors that promote the attachment of RNA polymerase to specific initiation sites and are then released.</text>
</comment>
<feature type="domain" description="RNA polymerase sigma factor 54 DNA-binding" evidence="11">
    <location>
        <begin position="309"/>
        <end position="467"/>
    </location>
</feature>
<gene>
    <name evidence="13" type="ORF">SAMN05444398_1118</name>
</gene>
<evidence type="ECO:0000313" key="13">
    <source>
        <dbReference type="EMBL" id="SHM17271.1"/>
    </source>
</evidence>
<evidence type="ECO:0000259" key="12">
    <source>
        <dbReference type="Pfam" id="PF04963"/>
    </source>
</evidence>
<dbReference type="PROSITE" id="PS50044">
    <property type="entry name" value="SIGMA54_3"/>
    <property type="match status" value="1"/>
</dbReference>
<reference evidence="13 14" key="1">
    <citation type="submission" date="2016-11" db="EMBL/GenBank/DDBJ databases">
        <authorList>
            <person name="Jaros S."/>
            <person name="Januszkiewicz K."/>
            <person name="Wedrychowicz H."/>
        </authorList>
    </citation>
    <scope>NUCLEOTIDE SEQUENCE [LARGE SCALE GENOMIC DNA]</scope>
    <source>
        <strain evidence="13 14">DSM 29589</strain>
    </source>
</reference>
<dbReference type="PRINTS" id="PR00045">
    <property type="entry name" value="SIGMA54FCT"/>
</dbReference>
<evidence type="ECO:0000256" key="6">
    <source>
        <dbReference type="ARBA" id="ARBA00023082"/>
    </source>
</evidence>
<dbReference type="PIRSF" id="PIRSF000774">
    <property type="entry name" value="RpoN"/>
    <property type="match status" value="1"/>
</dbReference>
<evidence type="ECO:0000256" key="10">
    <source>
        <dbReference type="SAM" id="MobiDB-lite"/>
    </source>
</evidence>
<comment type="similarity">
    <text evidence="1 9">Belongs to the sigma-54 factor family.</text>
</comment>
<dbReference type="GO" id="GO:0016987">
    <property type="term" value="F:sigma factor activity"/>
    <property type="evidence" value="ECO:0007669"/>
    <property type="project" value="UniProtKB-KW"/>
</dbReference>
<dbReference type="PROSITE" id="PS00718">
    <property type="entry name" value="SIGMA54_2"/>
    <property type="match status" value="1"/>
</dbReference>
<dbReference type="GO" id="GO:0003677">
    <property type="term" value="F:DNA binding"/>
    <property type="evidence" value="ECO:0007669"/>
    <property type="project" value="UniProtKB-KW"/>
</dbReference>
<keyword evidence="6 9" id="KW-0731">Sigma factor</keyword>
<dbReference type="NCBIfam" id="NF004596">
    <property type="entry name" value="PRK05932.1-3"/>
    <property type="match status" value="1"/>
</dbReference>
<protein>
    <recommendedName>
        <fullName evidence="9">RNA polymerase sigma-54 factor</fullName>
    </recommendedName>
</protein>